<protein>
    <recommendedName>
        <fullName evidence="7">TPX2 C-terminal domain-containing protein</fullName>
    </recommendedName>
</protein>
<dbReference type="InterPro" id="IPR044216">
    <property type="entry name" value="WDL7"/>
</dbReference>
<feature type="compositionally biased region" description="Polar residues" evidence="6">
    <location>
        <begin position="502"/>
        <end position="529"/>
    </location>
</feature>
<feature type="compositionally biased region" description="Polar residues" evidence="6">
    <location>
        <begin position="473"/>
        <end position="482"/>
    </location>
</feature>
<keyword evidence="3" id="KW-0963">Cytoplasm</keyword>
<proteinExistence type="inferred from homology"/>
<evidence type="ECO:0000256" key="1">
    <source>
        <dbReference type="ARBA" id="ARBA00004245"/>
    </source>
</evidence>
<evidence type="ECO:0000256" key="4">
    <source>
        <dbReference type="ARBA" id="ARBA00022701"/>
    </source>
</evidence>
<evidence type="ECO:0000256" key="3">
    <source>
        <dbReference type="ARBA" id="ARBA00022490"/>
    </source>
</evidence>
<feature type="domain" description="TPX2 C-terminal" evidence="7">
    <location>
        <begin position="382"/>
        <end position="462"/>
    </location>
</feature>
<evidence type="ECO:0000259" key="7">
    <source>
        <dbReference type="Pfam" id="PF06886"/>
    </source>
</evidence>
<name>A0A834ZTN6_TETSI</name>
<feature type="compositionally biased region" description="Basic and acidic residues" evidence="6">
    <location>
        <begin position="252"/>
        <end position="261"/>
    </location>
</feature>
<keyword evidence="5" id="KW-0206">Cytoskeleton</keyword>
<dbReference type="PANTHER" id="PTHR47067">
    <property type="entry name" value="TPX2 (TARGETING PROTEIN FOR XKLP2) PROTEIN FAMILY-RELATED"/>
    <property type="match status" value="1"/>
</dbReference>
<sequence length="529" mass="58595">MFVSQGNPIHALGESISFGRFVSESLAWEKWSSFSHNRYLEEVEKYSKPGSVAQKKAYFESHYKRIAAKKAAALLEEANAAADNAPEPEIEDAIHNATGQDSEWEGSNSHVVTPDTEAIFVINANGYNSNAEMVELKIAKVDGADPFIENQVLVENPMQFESSNQLRDVENHNNDTETELSRTNLTEKPTLKESFTAYEKALGSTSKMKPAVSSSKSSVYSRASKLLPYSVKPTTPVRPRMESNATPNSKKSARDSVDKMRSTPKSLHMSINFAHPTGETNKLTSPILRKIGNSRVAASSSKASKDCLTPMKTPTRASVNGIPKHPSVTPQTENRRTKTPVDKSVSGSRTGGPKWHSFSMDRSKSLGACGNKACFPTVSSPFSFRSDERAAKRKEARPDPKLEDKFNAKETQKLQLQTKAKEKAETQLRNLRQSLGFKAKPMPDFNREIESSKNQIKKIPLTRPRSPKLGRKSSPSKVQYTSPLPPRRPSVKSDGSKHVMKKNNQIPARNLTSLPNKNTHENASPNIHH</sequence>
<accession>A0A834ZTN6</accession>
<dbReference type="OMA" id="KWHIFSA"/>
<feature type="region of interest" description="Disordered" evidence="6">
    <location>
        <begin position="294"/>
        <end position="358"/>
    </location>
</feature>
<dbReference type="Pfam" id="PF06886">
    <property type="entry name" value="TPX2"/>
    <property type="match status" value="1"/>
</dbReference>
<organism evidence="8 9">
    <name type="scientific">Tetracentron sinense</name>
    <name type="common">Spur-leaf</name>
    <dbReference type="NCBI Taxonomy" id="13715"/>
    <lineage>
        <taxon>Eukaryota</taxon>
        <taxon>Viridiplantae</taxon>
        <taxon>Streptophyta</taxon>
        <taxon>Embryophyta</taxon>
        <taxon>Tracheophyta</taxon>
        <taxon>Spermatophyta</taxon>
        <taxon>Magnoliopsida</taxon>
        <taxon>Trochodendrales</taxon>
        <taxon>Trochodendraceae</taxon>
        <taxon>Tetracentron</taxon>
    </lineage>
</organism>
<feature type="region of interest" description="Disordered" evidence="6">
    <location>
        <begin position="230"/>
        <end position="264"/>
    </location>
</feature>
<feature type="region of interest" description="Disordered" evidence="6">
    <location>
        <begin position="431"/>
        <end position="529"/>
    </location>
</feature>
<evidence type="ECO:0000256" key="2">
    <source>
        <dbReference type="ARBA" id="ARBA00005885"/>
    </source>
</evidence>
<evidence type="ECO:0000313" key="9">
    <source>
        <dbReference type="Proteomes" id="UP000655225"/>
    </source>
</evidence>
<feature type="region of interest" description="Disordered" evidence="6">
    <location>
        <begin position="380"/>
        <end position="409"/>
    </location>
</feature>
<reference evidence="8 9" key="1">
    <citation type="submission" date="2020-04" db="EMBL/GenBank/DDBJ databases">
        <title>Plant Genome Project.</title>
        <authorList>
            <person name="Zhang R.-G."/>
        </authorList>
    </citation>
    <scope>NUCLEOTIDE SEQUENCE [LARGE SCALE GENOMIC DNA]</scope>
    <source>
        <strain evidence="8">YNK0</strain>
        <tissue evidence="8">Leaf</tissue>
    </source>
</reference>
<evidence type="ECO:0000256" key="6">
    <source>
        <dbReference type="SAM" id="MobiDB-lite"/>
    </source>
</evidence>
<dbReference type="InterPro" id="IPR027329">
    <property type="entry name" value="TPX2_C"/>
</dbReference>
<evidence type="ECO:0000256" key="5">
    <source>
        <dbReference type="ARBA" id="ARBA00023212"/>
    </source>
</evidence>
<evidence type="ECO:0000313" key="8">
    <source>
        <dbReference type="EMBL" id="KAF8408367.1"/>
    </source>
</evidence>
<dbReference type="EMBL" id="JABCRI010000004">
    <property type="protein sequence ID" value="KAF8408367.1"/>
    <property type="molecule type" value="Genomic_DNA"/>
</dbReference>
<keyword evidence="9" id="KW-1185">Reference proteome</keyword>
<keyword evidence="4" id="KW-0493">Microtubule</keyword>
<comment type="similarity">
    <text evidence="2">Belongs to the TPX2 family.</text>
</comment>
<dbReference type="AlphaFoldDB" id="A0A834ZTN6"/>
<dbReference type="GO" id="GO:0005874">
    <property type="term" value="C:microtubule"/>
    <property type="evidence" value="ECO:0007669"/>
    <property type="project" value="UniProtKB-KW"/>
</dbReference>
<feature type="compositionally biased region" description="Basic and acidic residues" evidence="6">
    <location>
        <begin position="396"/>
        <end position="409"/>
    </location>
</feature>
<comment type="subcellular location">
    <subcellularLocation>
        <location evidence="1">Cytoplasm</location>
        <location evidence="1">Cytoskeleton</location>
    </subcellularLocation>
</comment>
<dbReference type="PANTHER" id="PTHR47067:SF7">
    <property type="entry name" value="TPX2 (TARGETING PROTEIN FOR XKLP2) PROTEIN FAMILY"/>
    <property type="match status" value="1"/>
</dbReference>
<dbReference type="OrthoDB" id="621651at2759"/>
<dbReference type="Proteomes" id="UP000655225">
    <property type="component" value="Unassembled WGS sequence"/>
</dbReference>
<comment type="caution">
    <text evidence="8">The sequence shown here is derived from an EMBL/GenBank/DDBJ whole genome shotgun (WGS) entry which is preliminary data.</text>
</comment>
<gene>
    <name evidence="8" type="ORF">HHK36_007516</name>
</gene>